<name>A0A316AGT1_9BACT</name>
<evidence type="ECO:0000256" key="4">
    <source>
        <dbReference type="RuleBase" id="RU003357"/>
    </source>
</evidence>
<dbReference type="SUPFAM" id="SSF49464">
    <property type="entry name" value="Carboxypeptidase regulatory domain-like"/>
    <property type="match status" value="1"/>
</dbReference>
<dbReference type="Gene3D" id="2.170.130.10">
    <property type="entry name" value="TonB-dependent receptor, plug domain"/>
    <property type="match status" value="1"/>
</dbReference>
<dbReference type="Pfam" id="PF00593">
    <property type="entry name" value="TonB_dep_Rec_b-barrel"/>
    <property type="match status" value="1"/>
</dbReference>
<dbReference type="PANTHER" id="PTHR47234:SF3">
    <property type="entry name" value="SECRETIN_TONB SHORT N-TERMINAL DOMAIN-CONTAINING PROTEIN"/>
    <property type="match status" value="1"/>
</dbReference>
<keyword evidence="7" id="KW-0675">Receptor</keyword>
<evidence type="ECO:0000256" key="1">
    <source>
        <dbReference type="ARBA" id="ARBA00004442"/>
    </source>
</evidence>
<dbReference type="SUPFAM" id="SSF56935">
    <property type="entry name" value="Porins"/>
    <property type="match status" value="1"/>
</dbReference>
<dbReference type="OrthoDB" id="9805434at2"/>
<keyword evidence="8" id="KW-1185">Reference proteome</keyword>
<dbReference type="InterPro" id="IPR036942">
    <property type="entry name" value="Beta-barrel_TonB_sf"/>
</dbReference>
<gene>
    <name evidence="7" type="ORF">CLV98_110152</name>
</gene>
<feature type="domain" description="TonB-dependent receptor-like beta-barrel" evidence="5">
    <location>
        <begin position="372"/>
        <end position="809"/>
    </location>
</feature>
<evidence type="ECO:0000259" key="5">
    <source>
        <dbReference type="Pfam" id="PF00593"/>
    </source>
</evidence>
<protein>
    <submittedName>
        <fullName evidence="7">Iron complex outermembrane receptor protein</fullName>
    </submittedName>
</protein>
<evidence type="ECO:0000256" key="2">
    <source>
        <dbReference type="ARBA" id="ARBA00023136"/>
    </source>
</evidence>
<keyword evidence="4" id="KW-0798">TonB box</keyword>
<comment type="similarity">
    <text evidence="4">Belongs to the TonB-dependent receptor family.</text>
</comment>
<dbReference type="PANTHER" id="PTHR47234">
    <property type="match status" value="1"/>
</dbReference>
<comment type="caution">
    <text evidence="7">The sequence shown here is derived from an EMBL/GenBank/DDBJ whole genome shotgun (WGS) entry which is preliminary data.</text>
</comment>
<dbReference type="InterPro" id="IPR037066">
    <property type="entry name" value="Plug_dom_sf"/>
</dbReference>
<dbReference type="InterPro" id="IPR012910">
    <property type="entry name" value="Plug_dom"/>
</dbReference>
<dbReference type="Gene3D" id="2.60.40.1120">
    <property type="entry name" value="Carboxypeptidase-like, regulatory domain"/>
    <property type="match status" value="1"/>
</dbReference>
<accession>A0A316AGT1</accession>
<dbReference type="EMBL" id="QGDT01000010">
    <property type="protein sequence ID" value="PWJ56841.1"/>
    <property type="molecule type" value="Genomic_DNA"/>
</dbReference>
<reference evidence="7 8" key="1">
    <citation type="submission" date="2018-03" db="EMBL/GenBank/DDBJ databases">
        <title>Genomic Encyclopedia of Archaeal and Bacterial Type Strains, Phase II (KMG-II): from individual species to whole genera.</title>
        <authorList>
            <person name="Goeker M."/>
        </authorList>
    </citation>
    <scope>NUCLEOTIDE SEQUENCE [LARGE SCALE GENOMIC DNA]</scope>
    <source>
        <strain evidence="7 8">DSM 100346</strain>
    </source>
</reference>
<dbReference type="RefSeq" id="WP_109676277.1">
    <property type="nucleotide sequence ID" value="NZ_QGDT01000010.1"/>
</dbReference>
<dbReference type="Proteomes" id="UP000245880">
    <property type="component" value="Unassembled WGS sequence"/>
</dbReference>
<dbReference type="Pfam" id="PF07715">
    <property type="entry name" value="Plug"/>
    <property type="match status" value="1"/>
</dbReference>
<dbReference type="Gene3D" id="2.40.170.20">
    <property type="entry name" value="TonB-dependent receptor, beta-barrel domain"/>
    <property type="match status" value="1"/>
</dbReference>
<evidence type="ECO:0000259" key="6">
    <source>
        <dbReference type="Pfam" id="PF07715"/>
    </source>
</evidence>
<evidence type="ECO:0000313" key="7">
    <source>
        <dbReference type="EMBL" id="PWJ56841.1"/>
    </source>
</evidence>
<comment type="subcellular location">
    <subcellularLocation>
        <location evidence="1 4">Cell outer membrane</location>
    </subcellularLocation>
</comment>
<evidence type="ECO:0000256" key="3">
    <source>
        <dbReference type="ARBA" id="ARBA00023237"/>
    </source>
</evidence>
<keyword evidence="2 4" id="KW-0472">Membrane</keyword>
<proteinExistence type="inferred from homology"/>
<feature type="domain" description="TonB-dependent receptor plug" evidence="6">
    <location>
        <begin position="121"/>
        <end position="236"/>
    </location>
</feature>
<dbReference type="InterPro" id="IPR008969">
    <property type="entry name" value="CarboxyPept-like_regulatory"/>
</dbReference>
<evidence type="ECO:0000313" key="8">
    <source>
        <dbReference type="Proteomes" id="UP000245880"/>
    </source>
</evidence>
<keyword evidence="3" id="KW-0998">Cell outer membrane</keyword>
<organism evidence="7 8">
    <name type="scientific">Dyadobacter jejuensis</name>
    <dbReference type="NCBI Taxonomy" id="1082580"/>
    <lineage>
        <taxon>Bacteria</taxon>
        <taxon>Pseudomonadati</taxon>
        <taxon>Bacteroidota</taxon>
        <taxon>Cytophagia</taxon>
        <taxon>Cytophagales</taxon>
        <taxon>Spirosomataceae</taxon>
        <taxon>Dyadobacter</taxon>
    </lineage>
</organism>
<dbReference type="Pfam" id="PF13715">
    <property type="entry name" value="CarbopepD_reg_2"/>
    <property type="match status" value="1"/>
</dbReference>
<dbReference type="GO" id="GO:0009279">
    <property type="term" value="C:cell outer membrane"/>
    <property type="evidence" value="ECO:0007669"/>
    <property type="project" value="UniProtKB-SubCell"/>
</dbReference>
<dbReference type="InterPro" id="IPR000531">
    <property type="entry name" value="Beta-barrel_TonB"/>
</dbReference>
<dbReference type="AlphaFoldDB" id="A0A316AGT1"/>
<sequence length="848" mass="92417">MNRVFYLIILLGLSLQAISQKLKVQGEVVGPDGLPLAGVSVKEKGLASGAITDAQGKYSFYVVDVNGSLQASAPGYTLQEEPINAQSTHHFRLQKTPILHPRVLLGSRSFQHADADTLLGSRSISVKEVLPLLGVADVNHLLSYMEASFNARQQLSADGTFQLAPGSIRGLGADQMLVLVNGKRRHQSAVMSLLGTIGRGQTSTDLNAIPLAAIDRVEILTEGAVAQYGSDAVGGVINLILKESSQELLVHASSGVNRASHSLGQQSFDGLHTAANLNYGFGLPQKGFINVTGDFNLAQATNRAQTANKNSDMIRQQFGNPQVGSGALFLNGRMPLKNESELYVFGGLSRRNWLNLAHTRFPGDPRNIDQVYPEGYNPQVKSLSDDGSMAIGLKTVRKGWDIDLSTSVGFNQNRYSLTESLNPSQGPLSQHEFKAGGFQRAESMTNIDFSRYFGHMLQGVNVAFGAEYRYETYKIVTGERPAYYNYLFELATGAQGFPGFGPDNATENSRMNADGYVDVEANFSPNLRFDASVRYAYYQNQGSAIAGKLGLRYIMGPTLSAKVSVESGFRAPSLPQQHFSSIYSVYQKGVPQDVLVVPVGHPIAKSLGLQDLKMEQSQQARIGLLFQPDQQFTLGVDAYYVQVKKRIGLSSLIMDPTVAPELDALHANQLQFLSNALTSTTTSGIDANLGYRFFLGEGSLDARLQANFNWMDLGANSPSPLLDGKSNPYFGLRERYLLMAAAPNSKINLSVNYKQDRFNALLRLVRYGQHQLYNWNEELVTYSPKLGLDASFQYLLQQNISVTLGGENLLNVFPDATSPTLTETGGSWEALQTGIAGTYLFLKVGLAF</sequence>